<reference evidence="2 3" key="1">
    <citation type="submission" date="2018-05" db="EMBL/GenBank/DDBJ databases">
        <title>Genomic Encyclopedia of Type Strains, Phase IV (KMG-IV): sequencing the most valuable type-strain genomes for metagenomic binning, comparative biology and taxonomic classification.</title>
        <authorList>
            <person name="Goeker M."/>
        </authorList>
    </citation>
    <scope>NUCLEOTIDE SEQUENCE [LARGE SCALE GENOMIC DNA]</scope>
    <source>
        <strain evidence="2 3">DSM 24906</strain>
    </source>
</reference>
<evidence type="ECO:0000256" key="1">
    <source>
        <dbReference type="SAM" id="SignalP"/>
    </source>
</evidence>
<sequence length="142" mass="16384">MKKTVTTFLCLMSLGMLIFAGTFSTKNDPLEESPKDFEFDYQMNSELQATKNENGEFEFEGKILSISEKPNELGYYELVLEYIVSTNEENNPTEKIAVVLNDFGNNIKDLVSEQRIHVIAYEKEQDEKKILILKEISIIEEE</sequence>
<dbReference type="AlphaFoldDB" id="A0AA45HJE5"/>
<dbReference type="EMBL" id="QGGI01000003">
    <property type="protein sequence ID" value="PWJ95974.1"/>
    <property type="molecule type" value="Genomic_DNA"/>
</dbReference>
<evidence type="ECO:0000313" key="2">
    <source>
        <dbReference type="EMBL" id="PWJ95974.1"/>
    </source>
</evidence>
<name>A0AA45HJE5_9BACT</name>
<protein>
    <submittedName>
        <fullName evidence="2">Uncharacterized protein</fullName>
    </submittedName>
</protein>
<feature type="signal peptide" evidence="1">
    <location>
        <begin position="1"/>
        <end position="20"/>
    </location>
</feature>
<feature type="chain" id="PRO_5041343386" evidence="1">
    <location>
        <begin position="21"/>
        <end position="142"/>
    </location>
</feature>
<evidence type="ECO:0000313" key="3">
    <source>
        <dbReference type="Proteomes" id="UP000245921"/>
    </source>
</evidence>
<gene>
    <name evidence="2" type="ORF">C7380_103153</name>
</gene>
<organism evidence="2 3">
    <name type="scientific">Oceanotoga teriensis</name>
    <dbReference type="NCBI Taxonomy" id="515440"/>
    <lineage>
        <taxon>Bacteria</taxon>
        <taxon>Thermotogati</taxon>
        <taxon>Thermotogota</taxon>
        <taxon>Thermotogae</taxon>
        <taxon>Petrotogales</taxon>
        <taxon>Petrotogaceae</taxon>
        <taxon>Oceanotoga</taxon>
    </lineage>
</organism>
<dbReference type="RefSeq" id="WP_109604089.1">
    <property type="nucleotide sequence ID" value="NZ_QGGI01000003.1"/>
</dbReference>
<proteinExistence type="predicted"/>
<accession>A0AA45HJE5</accession>
<comment type="caution">
    <text evidence="2">The sequence shown here is derived from an EMBL/GenBank/DDBJ whole genome shotgun (WGS) entry which is preliminary data.</text>
</comment>
<keyword evidence="1" id="KW-0732">Signal</keyword>
<keyword evidence="3" id="KW-1185">Reference proteome</keyword>
<dbReference type="Proteomes" id="UP000245921">
    <property type="component" value="Unassembled WGS sequence"/>
</dbReference>